<evidence type="ECO:0000259" key="14">
    <source>
        <dbReference type="PROSITE" id="PS51847"/>
    </source>
</evidence>
<proteinExistence type="predicted"/>
<dbReference type="Gene3D" id="2.60.40.150">
    <property type="entry name" value="C2 domain"/>
    <property type="match status" value="2"/>
</dbReference>
<dbReference type="GO" id="GO:0061817">
    <property type="term" value="P:endoplasmic reticulum-plasma membrane tethering"/>
    <property type="evidence" value="ECO:0007669"/>
    <property type="project" value="InterPro"/>
</dbReference>
<dbReference type="HOGENOM" id="CLU_002125_2_0_1"/>
<dbReference type="SMART" id="SM00239">
    <property type="entry name" value="C2"/>
    <property type="match status" value="2"/>
</dbReference>
<dbReference type="PROSITE" id="PS50004">
    <property type="entry name" value="C2"/>
    <property type="match status" value="2"/>
</dbReference>
<keyword evidence="4 12" id="KW-0812">Transmembrane</keyword>
<keyword evidence="8" id="KW-0445">Lipid transport</keyword>
<dbReference type="GO" id="GO:0005789">
    <property type="term" value="C:endoplasmic reticulum membrane"/>
    <property type="evidence" value="ECO:0007669"/>
    <property type="project" value="UniProtKB-SubCell"/>
</dbReference>
<keyword evidence="7 12" id="KW-1133">Transmembrane helix</keyword>
<evidence type="ECO:0000256" key="8">
    <source>
        <dbReference type="ARBA" id="ARBA00023055"/>
    </source>
</evidence>
<dbReference type="SUPFAM" id="SSF49562">
    <property type="entry name" value="C2 domain (Calcium/lipid-binding domain, CaLB)"/>
    <property type="match status" value="2"/>
</dbReference>
<gene>
    <name evidence="15" type="ORF">M419DRAFT_102618</name>
</gene>
<dbReference type="GO" id="GO:0008289">
    <property type="term" value="F:lipid binding"/>
    <property type="evidence" value="ECO:0007669"/>
    <property type="project" value="UniProtKB-KW"/>
</dbReference>
<evidence type="ECO:0000313" key="16">
    <source>
        <dbReference type="Proteomes" id="UP000024376"/>
    </source>
</evidence>
<dbReference type="PROSITE" id="PS51847">
    <property type="entry name" value="SMP"/>
    <property type="match status" value="1"/>
</dbReference>
<evidence type="ECO:0000256" key="1">
    <source>
        <dbReference type="ARBA" id="ARBA00004586"/>
    </source>
</evidence>
<feature type="region of interest" description="Disordered" evidence="11">
    <location>
        <begin position="859"/>
        <end position="881"/>
    </location>
</feature>
<keyword evidence="2" id="KW-0813">Transport</keyword>
<keyword evidence="6" id="KW-0256">Endoplasmic reticulum</keyword>
<keyword evidence="5" id="KW-0677">Repeat</keyword>
<feature type="compositionally biased region" description="Basic and acidic residues" evidence="11">
    <location>
        <begin position="696"/>
        <end position="714"/>
    </location>
</feature>
<dbReference type="Pfam" id="PF00168">
    <property type="entry name" value="C2"/>
    <property type="match status" value="2"/>
</dbReference>
<evidence type="ECO:0000256" key="12">
    <source>
        <dbReference type="SAM" id="Phobius"/>
    </source>
</evidence>
<dbReference type="Proteomes" id="UP000024376">
    <property type="component" value="Unassembled WGS sequence"/>
</dbReference>
<feature type="transmembrane region" description="Helical" evidence="12">
    <location>
        <begin position="368"/>
        <end position="393"/>
    </location>
</feature>
<dbReference type="InterPro" id="IPR037767">
    <property type="entry name" value="C2A_Mug190-like"/>
</dbReference>
<evidence type="ECO:0000256" key="5">
    <source>
        <dbReference type="ARBA" id="ARBA00022737"/>
    </source>
</evidence>
<dbReference type="CDD" id="cd21676">
    <property type="entry name" value="SMP_Mug190"/>
    <property type="match status" value="1"/>
</dbReference>
<dbReference type="InterPro" id="IPR000008">
    <property type="entry name" value="C2_dom"/>
</dbReference>
<feature type="compositionally biased region" description="Polar residues" evidence="11">
    <location>
        <begin position="1130"/>
        <end position="1147"/>
    </location>
</feature>
<feature type="region of interest" description="Disordered" evidence="11">
    <location>
        <begin position="1055"/>
        <end position="1162"/>
    </location>
</feature>
<dbReference type="InterPro" id="IPR035892">
    <property type="entry name" value="C2_domain_sf"/>
</dbReference>
<feature type="transmembrane region" description="Helical" evidence="12">
    <location>
        <begin position="197"/>
        <end position="213"/>
    </location>
</feature>
<dbReference type="Pfam" id="PF25331">
    <property type="entry name" value="C2_Mug190_3rd"/>
    <property type="match status" value="1"/>
</dbReference>
<feature type="domain" description="C2" evidence="13">
    <location>
        <begin position="654"/>
        <end position="799"/>
    </location>
</feature>
<evidence type="ECO:0000256" key="7">
    <source>
        <dbReference type="ARBA" id="ARBA00022989"/>
    </source>
</evidence>
<evidence type="ECO:0000256" key="11">
    <source>
        <dbReference type="SAM" id="MobiDB-lite"/>
    </source>
</evidence>
<dbReference type="OrthoDB" id="419768at2759"/>
<feature type="domain" description="SMP-LTD" evidence="14">
    <location>
        <begin position="240"/>
        <end position="467"/>
    </location>
</feature>
<dbReference type="PANTHER" id="PTHR47348">
    <property type="entry name" value="MEIOTICALLY UP-REGULATED GENE 190 PROTEIN"/>
    <property type="match status" value="1"/>
</dbReference>
<feature type="compositionally biased region" description="Basic and acidic residues" evidence="11">
    <location>
        <begin position="866"/>
        <end position="880"/>
    </location>
</feature>
<feature type="region of interest" description="Disordered" evidence="11">
    <location>
        <begin position="113"/>
        <end position="142"/>
    </location>
</feature>
<evidence type="ECO:0000256" key="6">
    <source>
        <dbReference type="ARBA" id="ARBA00022824"/>
    </source>
</evidence>
<name>A0A024S153_HYPJR</name>
<dbReference type="EMBL" id="KI911158">
    <property type="protein sequence ID" value="ETR99104.1"/>
    <property type="molecule type" value="Genomic_DNA"/>
</dbReference>
<evidence type="ECO:0008006" key="17">
    <source>
        <dbReference type="Google" id="ProtNLM"/>
    </source>
</evidence>
<keyword evidence="10 12" id="KW-0472">Membrane</keyword>
<evidence type="ECO:0000313" key="15">
    <source>
        <dbReference type="EMBL" id="ETR99104.1"/>
    </source>
</evidence>
<evidence type="ECO:0000256" key="10">
    <source>
        <dbReference type="ARBA" id="ARBA00023136"/>
    </source>
</evidence>
<accession>A0A024S153</accession>
<evidence type="ECO:0000256" key="4">
    <source>
        <dbReference type="ARBA" id="ARBA00022692"/>
    </source>
</evidence>
<keyword evidence="3" id="KW-0597">Phosphoprotein</keyword>
<dbReference type="PANTHER" id="PTHR47348:SF3">
    <property type="entry name" value="MEIOTICALLY UP-REGULATED GENE 190 PROTEIN"/>
    <property type="match status" value="1"/>
</dbReference>
<dbReference type="InterPro" id="IPR037765">
    <property type="entry name" value="C2B_Tricalbin"/>
</dbReference>
<sequence>MNVNEPAVGSGSQPYSARNRVPNVQEFMQRLDADKKKRDAEIDAELKRNRRNPDVKTHRNELEKKKGTRTVRDPVTGKDVEIRDADMDFTEAVENPQLSIPNENLGKHATIAATSQQSGEEYRHAQDVTAPPDPIQEGSTSDVPIRSEKTSVLFYKTPSVSYEPMFANLELRANLLCAGIFMGIVFFGRLFGGRMLGLIPLAICVTSGVHLWVKELIRQGRDLEWASEQDRGETATVNLIPESVEWMNTAIGVFWGMINPEMFAGVADTIEDVMAASVPGIIEAVRVAEISQGNNPIRILNMRALPDSHVQDIKDEIHKENEKKMDEDELAAVSQAGAFYNLEVSLAYHAKPSGADVSSKARNMGMQIVFYLGVKGLFGVPLPIWVELIGLVATARIRLQLSPEPPFLKTMTVTLMGVPKVQAGCTPMVEKGVNILNLPLISNFVNWAISAAASMYVAPKSLTLDISKMLSGDDIKKDTEALGVLFVRIHKATGLSKQDQRGSKGGGSDPYITISWSKFGKPMFCTRVVQDNLNPIFEETCGLLVTGDLIKADEQLSVELWDSDRSSADDEVGKIELSIQELIQHPGKMFQYSSTLKGLKAESVMPGELHWEVGFFGKTQFRKALRTDGHNPNVVKELGDKPEFQEDVGTIQNAEEDAVVHTPPDPLWPSGILSVVVHQIVGLELANVKGSQGNRKGKEYEPARPEAGEVKEEQSKKLPSSYCTILINDDLVYKTRTKVVSSQPIFNAGTEKFIRDWRSCIVTIGVRDSRNREHDPLIGVVPLKLSDIMQTSSEVTRWYPLDGGIGFGRIRISLLFRSVELRLPPPQLGWDIGTFEFLSDTITVTNYAPASKVRIRMRTGGSSANVKRDHSSREGDDMKFDISAPEGQKKLRLPVRYRYKSPIFMEFYPAGKRGADAFAALWLLELVDNEEKEFDIPLWKCDNPLRLSQNYITQENYTSVPDLNIQEIGRVRFRGRFSAGTDLDHLRFVTDNDSRETIETWEACYAEGVRQLEVQPEVPPLTQKLHDESLTQGRDVLAQADDQEKAKWLSKDGTDWSGVFGQDPANAMNRPMSSADTEGHEHFVVDTDEDDDDNDDDEDAQEVNGIRRAETDPTYGSPPMDGIDERQSFDSRASGASRNSTASTGSKNPIRAYKNYKEKSRDLHRKHRGLMQWLPMRNVQFAKDEAKFAVRKVKKMGSLNGRKPDVESEI</sequence>
<feature type="compositionally biased region" description="Acidic residues" evidence="11">
    <location>
        <begin position="1086"/>
        <end position="1101"/>
    </location>
</feature>
<dbReference type="CDD" id="cd04041">
    <property type="entry name" value="C2A_fungal"/>
    <property type="match status" value="1"/>
</dbReference>
<dbReference type="GO" id="GO:0006869">
    <property type="term" value="P:lipid transport"/>
    <property type="evidence" value="ECO:0007669"/>
    <property type="project" value="UniProtKB-KW"/>
</dbReference>
<feature type="domain" description="C2" evidence="13">
    <location>
        <begin position="465"/>
        <end position="592"/>
    </location>
</feature>
<comment type="subcellular location">
    <subcellularLocation>
        <location evidence="1">Endoplasmic reticulum membrane</location>
    </subcellularLocation>
</comment>
<reference evidence="16" key="1">
    <citation type="journal article" date="2013" name="Ind. Biotechnol.">
        <title>Comparative genomics analysis of Trichoderma reesei strains.</title>
        <authorList>
            <person name="Koike H."/>
            <person name="Aerts A."/>
            <person name="LaButti K."/>
            <person name="Grigoriev I.V."/>
            <person name="Baker S.E."/>
        </authorList>
    </citation>
    <scope>NUCLEOTIDE SEQUENCE [LARGE SCALE GENOMIC DNA]</scope>
    <source>
        <strain evidence="16">ATCC 56765 / BCRC 32924 / NRRL 11460 / Rut C-30</strain>
    </source>
</reference>
<feature type="compositionally biased region" description="Basic and acidic residues" evidence="11">
    <location>
        <begin position="29"/>
        <end position="69"/>
    </location>
</feature>
<evidence type="ECO:0000259" key="13">
    <source>
        <dbReference type="PROSITE" id="PS50004"/>
    </source>
</evidence>
<evidence type="ECO:0000256" key="3">
    <source>
        <dbReference type="ARBA" id="ARBA00022553"/>
    </source>
</evidence>
<evidence type="ECO:0000256" key="9">
    <source>
        <dbReference type="ARBA" id="ARBA00023121"/>
    </source>
</evidence>
<dbReference type="InterPro" id="IPR031468">
    <property type="entry name" value="SMP_LBD"/>
</dbReference>
<evidence type="ECO:0000256" key="2">
    <source>
        <dbReference type="ARBA" id="ARBA00022448"/>
    </source>
</evidence>
<organism evidence="15 16">
    <name type="scientific">Hypocrea jecorina (strain ATCC 56765 / BCRC 32924 / NRRL 11460 / Rut C-30)</name>
    <name type="common">Trichoderma reesei</name>
    <dbReference type="NCBI Taxonomy" id="1344414"/>
    <lineage>
        <taxon>Eukaryota</taxon>
        <taxon>Fungi</taxon>
        <taxon>Dikarya</taxon>
        <taxon>Ascomycota</taxon>
        <taxon>Pezizomycotina</taxon>
        <taxon>Sordariomycetes</taxon>
        <taxon>Hypocreomycetidae</taxon>
        <taxon>Hypocreales</taxon>
        <taxon>Hypocreaceae</taxon>
        <taxon>Trichoderma</taxon>
    </lineage>
</organism>
<feature type="region of interest" description="Disordered" evidence="11">
    <location>
        <begin position="691"/>
        <end position="714"/>
    </location>
</feature>
<keyword evidence="9" id="KW-0446">Lipid-binding</keyword>
<feature type="region of interest" description="Disordered" evidence="11">
    <location>
        <begin position="1"/>
        <end position="69"/>
    </location>
</feature>
<dbReference type="AlphaFoldDB" id="A0A024S153"/>
<protein>
    <recommendedName>
        <fullName evidence="17">C2 domain protein</fullName>
    </recommendedName>
</protein>
<dbReference type="CDD" id="cd04052">
    <property type="entry name" value="C2B_Tricalbin-like"/>
    <property type="match status" value="1"/>
</dbReference>
<dbReference type="InterPro" id="IPR057349">
    <property type="entry name" value="C2_Mug190_3rd"/>
</dbReference>
<dbReference type="Pfam" id="PF25669">
    <property type="entry name" value="SMP_MUG190-like"/>
    <property type="match status" value="1"/>
</dbReference>
<dbReference type="KEGG" id="trr:M419DRAFT_102618"/>